<protein>
    <recommendedName>
        <fullName evidence="3">ROK family protein</fullName>
    </recommendedName>
</protein>
<dbReference type="EMBL" id="CZKB01000012">
    <property type="protein sequence ID" value="CUR60014.1"/>
    <property type="molecule type" value="Genomic_DNA"/>
</dbReference>
<feature type="compositionally biased region" description="Polar residues" evidence="1">
    <location>
        <begin position="386"/>
        <end position="399"/>
    </location>
</feature>
<gene>
    <name evidence="2" type="ORF">NOCA120035</name>
</gene>
<dbReference type="Pfam" id="PF00480">
    <property type="entry name" value="ROK"/>
    <property type="match status" value="1"/>
</dbReference>
<accession>A0A2P2CDD2</accession>
<evidence type="ECO:0000313" key="2">
    <source>
        <dbReference type="EMBL" id="CUR60014.1"/>
    </source>
</evidence>
<dbReference type="InterPro" id="IPR036390">
    <property type="entry name" value="WH_DNA-bd_sf"/>
</dbReference>
<name>A0A2P2CDD2_9ZZZZ</name>
<dbReference type="InterPro" id="IPR036388">
    <property type="entry name" value="WH-like_DNA-bd_sf"/>
</dbReference>
<dbReference type="AlphaFoldDB" id="A0A2P2CDD2"/>
<dbReference type="SUPFAM" id="SSF46785">
    <property type="entry name" value="Winged helix' DNA-binding domain"/>
    <property type="match status" value="1"/>
</dbReference>
<feature type="region of interest" description="Disordered" evidence="1">
    <location>
        <begin position="377"/>
        <end position="399"/>
    </location>
</feature>
<evidence type="ECO:0000256" key="1">
    <source>
        <dbReference type="SAM" id="MobiDB-lite"/>
    </source>
</evidence>
<sequence>MSHGHPMITLTRGRFGTPASRVMEEVRAAGPVARDAVAHATGLSLPTVNRTVSALVRSGLLRERRDAARVGVNGRPGVPVEVDPSRFATLGFHLGRGVASVAVGDLRGRVICHRTVAQPVDQLPDLEELARLSAQLLGTQPGRAPLVAGLVAPWVDLGLDRDATRDRLHDVVGLDVVAADHVAAVAATEFLHRRHGTGGVTLYVYARNTVGLAIAVDRGSHTEVSRTGSLTHFPTGSEEPCTCGRTGCLAATYSDLAVARRAAAVGVVPPGADVDAVVAAARAGSDAAHTLLTDRARNLGRVAAVMRDMAGPDRVVLVGQAFTDYQPALPVAVEAFEGQTALGDVDVSFTRFGAGIQATTACTVAIGPVYDDPFGLLPSAPAHPPRTSTGSSATKGKIA</sequence>
<organism evidence="2">
    <name type="scientific">metagenome</name>
    <dbReference type="NCBI Taxonomy" id="256318"/>
    <lineage>
        <taxon>unclassified sequences</taxon>
        <taxon>metagenomes</taxon>
    </lineage>
</organism>
<dbReference type="InterPro" id="IPR043129">
    <property type="entry name" value="ATPase_NBD"/>
</dbReference>
<reference evidence="2" key="1">
    <citation type="submission" date="2015-08" db="EMBL/GenBank/DDBJ databases">
        <authorList>
            <person name="Babu N.S."/>
            <person name="Beckwith C.J."/>
            <person name="Beseler K.G."/>
            <person name="Brison A."/>
            <person name="Carone J.V."/>
            <person name="Caskin T.P."/>
            <person name="Diamond M."/>
            <person name="Durham M.E."/>
            <person name="Foxe J.M."/>
            <person name="Go M."/>
            <person name="Henderson B.A."/>
            <person name="Jones I.B."/>
            <person name="McGettigan J.A."/>
            <person name="Micheletti S.J."/>
            <person name="Nasrallah M.E."/>
            <person name="Ortiz D."/>
            <person name="Piller C.R."/>
            <person name="Privatt S.R."/>
            <person name="Schneider S.L."/>
            <person name="Sharp S."/>
            <person name="Smith T.C."/>
            <person name="Stanton J.D."/>
            <person name="Ullery H.E."/>
            <person name="Wilson R.J."/>
            <person name="Serrano M.G."/>
            <person name="Buck G."/>
            <person name="Lee V."/>
            <person name="Wang Y."/>
            <person name="Carvalho R."/>
            <person name="Voegtly L."/>
            <person name="Shi R."/>
            <person name="Duckworth R."/>
            <person name="Johnson A."/>
            <person name="Loviza R."/>
            <person name="Walstead R."/>
            <person name="Shah Z."/>
            <person name="Kiflezghi M."/>
            <person name="Wade K."/>
            <person name="Ball S.L."/>
            <person name="Bradley K.W."/>
            <person name="Asai D.J."/>
            <person name="Bowman C.A."/>
            <person name="Russell D.A."/>
            <person name="Pope W.H."/>
            <person name="Jacobs-Sera D."/>
            <person name="Hendrix R.W."/>
            <person name="Hatfull G.F."/>
        </authorList>
    </citation>
    <scope>NUCLEOTIDE SEQUENCE</scope>
</reference>
<dbReference type="Gene3D" id="1.10.10.10">
    <property type="entry name" value="Winged helix-like DNA-binding domain superfamily/Winged helix DNA-binding domain"/>
    <property type="match status" value="1"/>
</dbReference>
<dbReference type="Gene3D" id="3.30.420.40">
    <property type="match status" value="2"/>
</dbReference>
<dbReference type="InterPro" id="IPR000600">
    <property type="entry name" value="ROK"/>
</dbReference>
<evidence type="ECO:0008006" key="3">
    <source>
        <dbReference type="Google" id="ProtNLM"/>
    </source>
</evidence>
<proteinExistence type="predicted"/>
<dbReference type="SUPFAM" id="SSF53067">
    <property type="entry name" value="Actin-like ATPase domain"/>
    <property type="match status" value="1"/>
</dbReference>
<dbReference type="PANTHER" id="PTHR18964:SF149">
    <property type="entry name" value="BIFUNCTIONAL UDP-N-ACETYLGLUCOSAMINE 2-EPIMERASE_N-ACETYLMANNOSAMINE KINASE"/>
    <property type="match status" value="1"/>
</dbReference>
<dbReference type="PANTHER" id="PTHR18964">
    <property type="entry name" value="ROK (REPRESSOR, ORF, KINASE) FAMILY"/>
    <property type="match status" value="1"/>
</dbReference>